<keyword evidence="8" id="KW-0460">Magnesium</keyword>
<dbReference type="InterPro" id="IPR001969">
    <property type="entry name" value="Aspartic_peptidase_AS"/>
</dbReference>
<dbReference type="SUPFAM" id="SSF57756">
    <property type="entry name" value="Retrovirus zinc finger-like domains"/>
    <property type="match status" value="1"/>
</dbReference>
<dbReference type="GO" id="GO:0008270">
    <property type="term" value="F:zinc ion binding"/>
    <property type="evidence" value="ECO:0007669"/>
    <property type="project" value="UniProtKB-KW"/>
</dbReference>
<dbReference type="GO" id="GO:0003677">
    <property type="term" value="F:DNA binding"/>
    <property type="evidence" value="ECO:0007669"/>
    <property type="project" value="UniProtKB-KW"/>
</dbReference>
<dbReference type="PROSITE" id="PS50158">
    <property type="entry name" value="ZF_CCHC"/>
    <property type="match status" value="1"/>
</dbReference>
<feature type="region of interest" description="Disordered" evidence="14">
    <location>
        <begin position="234"/>
        <end position="272"/>
    </location>
</feature>
<dbReference type="AlphaFoldDB" id="A0A6P5GAQ2"/>
<keyword evidence="13" id="KW-0862">Zinc</keyword>
<keyword evidence="10" id="KW-0229">DNA integration</keyword>
<dbReference type="RefSeq" id="XP_020102374.1">
    <property type="nucleotide sequence ID" value="XM_020246785.1"/>
</dbReference>
<keyword evidence="5" id="KW-0064">Aspartyl protease</keyword>
<organism evidence="20">
    <name type="scientific">Ananas comosus</name>
    <name type="common">Pineapple</name>
    <name type="synonym">Ananas ananas</name>
    <dbReference type="NCBI Taxonomy" id="4615"/>
    <lineage>
        <taxon>Eukaryota</taxon>
        <taxon>Viridiplantae</taxon>
        <taxon>Streptophyta</taxon>
        <taxon>Embryophyta</taxon>
        <taxon>Tracheophyta</taxon>
        <taxon>Spermatophyta</taxon>
        <taxon>Magnoliopsida</taxon>
        <taxon>Liliopsida</taxon>
        <taxon>Poales</taxon>
        <taxon>Bromeliaceae</taxon>
        <taxon>Bromelioideae</taxon>
        <taxon>Ananas</taxon>
    </lineage>
</organism>
<evidence type="ECO:0000256" key="9">
    <source>
        <dbReference type="ARBA" id="ARBA00022884"/>
    </source>
</evidence>
<evidence type="ECO:0000313" key="17">
    <source>
        <dbReference type="Proteomes" id="UP000515123"/>
    </source>
</evidence>
<dbReference type="CDD" id="cd01647">
    <property type="entry name" value="RT_LTR"/>
    <property type="match status" value="1"/>
</dbReference>
<dbReference type="Gene3D" id="4.10.60.10">
    <property type="entry name" value="Zinc finger, CCHC-type"/>
    <property type="match status" value="1"/>
</dbReference>
<dbReference type="InterPro" id="IPR036875">
    <property type="entry name" value="Znf_CCHC_sf"/>
</dbReference>
<dbReference type="PROSITE" id="PS50878">
    <property type="entry name" value="RT_POL"/>
    <property type="match status" value="1"/>
</dbReference>
<dbReference type="GO" id="GO:0004519">
    <property type="term" value="F:endonuclease activity"/>
    <property type="evidence" value="ECO:0007669"/>
    <property type="project" value="UniProtKB-KW"/>
</dbReference>
<dbReference type="InterPro" id="IPR000477">
    <property type="entry name" value="RT_dom"/>
</dbReference>
<dbReference type="Pfam" id="PF08284">
    <property type="entry name" value="RVP_2"/>
    <property type="match status" value="1"/>
</dbReference>
<keyword evidence="2" id="KW-0808">Transferase</keyword>
<dbReference type="Gene3D" id="2.40.70.10">
    <property type="entry name" value="Acid Proteases"/>
    <property type="match status" value="1"/>
</dbReference>
<gene>
    <name evidence="18 19 20 21 22" type="primary">LOC109719935</name>
</gene>
<reference evidence="18 19" key="2">
    <citation type="submission" date="2025-04" db="UniProtKB">
        <authorList>
            <consortium name="RefSeq"/>
        </authorList>
    </citation>
    <scope>IDENTIFICATION</scope>
    <source>
        <tissue evidence="18 19">Leaf</tissue>
    </source>
</reference>
<evidence type="ECO:0000256" key="14">
    <source>
        <dbReference type="SAM" id="MobiDB-lite"/>
    </source>
</evidence>
<keyword evidence="13" id="KW-0479">Metal-binding</keyword>
<dbReference type="SMART" id="SM00343">
    <property type="entry name" value="ZnF_C2HC"/>
    <property type="match status" value="2"/>
</dbReference>
<evidence type="ECO:0000256" key="5">
    <source>
        <dbReference type="ARBA" id="ARBA00022750"/>
    </source>
</evidence>
<evidence type="ECO:0000313" key="18">
    <source>
        <dbReference type="RefSeq" id="XP_020102373.1"/>
    </source>
</evidence>
<dbReference type="Proteomes" id="UP000515123">
    <property type="component" value="Linkage group 14"/>
</dbReference>
<dbReference type="SUPFAM" id="SSF50630">
    <property type="entry name" value="Acid proteases"/>
    <property type="match status" value="1"/>
</dbReference>
<evidence type="ECO:0000256" key="7">
    <source>
        <dbReference type="ARBA" id="ARBA00022801"/>
    </source>
</evidence>
<dbReference type="GO" id="GO:0015074">
    <property type="term" value="P:DNA integration"/>
    <property type="evidence" value="ECO:0007669"/>
    <property type="project" value="UniProtKB-KW"/>
</dbReference>
<feature type="domain" description="CCHC-type" evidence="15">
    <location>
        <begin position="297"/>
        <end position="311"/>
    </location>
</feature>
<keyword evidence="7" id="KW-0378">Hydrolase</keyword>
<dbReference type="RefSeq" id="XP_020102373.1">
    <property type="nucleotide sequence ID" value="XM_020246784.1"/>
</dbReference>
<feature type="compositionally biased region" description="Polar residues" evidence="14">
    <location>
        <begin position="310"/>
        <end position="328"/>
    </location>
</feature>
<evidence type="ECO:0000256" key="3">
    <source>
        <dbReference type="ARBA" id="ARBA00022695"/>
    </source>
</evidence>
<evidence type="ECO:0000256" key="4">
    <source>
        <dbReference type="ARBA" id="ARBA00022722"/>
    </source>
</evidence>
<feature type="region of interest" description="Disordered" evidence="14">
    <location>
        <begin position="1"/>
        <end position="31"/>
    </location>
</feature>
<dbReference type="RefSeq" id="XP_020102377.1">
    <property type="nucleotide sequence ID" value="XM_020246788.1"/>
</dbReference>
<dbReference type="InterPro" id="IPR005162">
    <property type="entry name" value="Retrotrans_gag_dom"/>
</dbReference>
<dbReference type="Pfam" id="PF03732">
    <property type="entry name" value="Retrotrans_gag"/>
    <property type="match status" value="1"/>
</dbReference>
<dbReference type="InterPro" id="IPR043128">
    <property type="entry name" value="Rev_trsase/Diguanyl_cyclase"/>
</dbReference>
<feature type="compositionally biased region" description="Basic and acidic residues" evidence="14">
    <location>
        <begin position="234"/>
        <end position="245"/>
    </location>
</feature>
<evidence type="ECO:0000313" key="20">
    <source>
        <dbReference type="RefSeq" id="XP_020102375.1"/>
    </source>
</evidence>
<dbReference type="GO" id="GO:0006508">
    <property type="term" value="P:proteolysis"/>
    <property type="evidence" value="ECO:0007669"/>
    <property type="project" value="UniProtKB-KW"/>
</dbReference>
<evidence type="ECO:0000313" key="22">
    <source>
        <dbReference type="RefSeq" id="XP_020102377.1"/>
    </source>
</evidence>
<dbReference type="Pfam" id="PF00098">
    <property type="entry name" value="zf-CCHC"/>
    <property type="match status" value="1"/>
</dbReference>
<evidence type="ECO:0000256" key="13">
    <source>
        <dbReference type="PROSITE-ProRule" id="PRU00047"/>
    </source>
</evidence>
<dbReference type="FunFam" id="3.10.10.10:FF:000007">
    <property type="entry name" value="Retrovirus-related Pol polyprotein from transposon 17.6-like Protein"/>
    <property type="match status" value="1"/>
</dbReference>
<keyword evidence="11" id="KW-0695">RNA-directed DNA polymerase</keyword>
<dbReference type="InterPro" id="IPR041577">
    <property type="entry name" value="RT_RNaseH_2"/>
</dbReference>
<keyword evidence="9" id="KW-0694">RNA-binding</keyword>
<dbReference type="FunFam" id="3.30.70.270:FF:000020">
    <property type="entry name" value="Transposon Tf2-6 polyprotein-like Protein"/>
    <property type="match status" value="1"/>
</dbReference>
<dbReference type="Gene3D" id="3.30.70.270">
    <property type="match status" value="2"/>
</dbReference>
<feature type="region of interest" description="Disordered" evidence="14">
    <location>
        <begin position="348"/>
        <end position="368"/>
    </location>
</feature>
<dbReference type="PANTHER" id="PTHR24559">
    <property type="entry name" value="TRANSPOSON TY3-I GAG-POL POLYPROTEIN"/>
    <property type="match status" value="1"/>
</dbReference>
<dbReference type="InterPro" id="IPR021109">
    <property type="entry name" value="Peptidase_aspartic_dom_sf"/>
</dbReference>
<dbReference type="PANTHER" id="PTHR24559:SF444">
    <property type="entry name" value="REVERSE TRANSCRIPTASE DOMAIN-CONTAINING PROTEIN"/>
    <property type="match status" value="1"/>
</dbReference>
<keyword evidence="13" id="KW-0863">Zinc-finger</keyword>
<evidence type="ECO:0000256" key="10">
    <source>
        <dbReference type="ARBA" id="ARBA00022908"/>
    </source>
</evidence>
<evidence type="ECO:0000256" key="8">
    <source>
        <dbReference type="ARBA" id="ARBA00022842"/>
    </source>
</evidence>
<dbReference type="GO" id="GO:0003723">
    <property type="term" value="F:RNA binding"/>
    <property type="evidence" value="ECO:0007669"/>
    <property type="project" value="UniProtKB-KW"/>
</dbReference>
<keyword evidence="12" id="KW-0238">DNA-binding</keyword>
<dbReference type="InterPro" id="IPR053134">
    <property type="entry name" value="RNA-dir_DNA_polymerase"/>
</dbReference>
<dbReference type="RefSeq" id="XP_020102375.1">
    <property type="nucleotide sequence ID" value="XM_020246786.1"/>
</dbReference>
<keyword evidence="6" id="KW-0255">Endonuclease</keyword>
<evidence type="ECO:0000259" key="16">
    <source>
        <dbReference type="PROSITE" id="PS50878"/>
    </source>
</evidence>
<dbReference type="GO" id="GO:0004190">
    <property type="term" value="F:aspartic-type endopeptidase activity"/>
    <property type="evidence" value="ECO:0007669"/>
    <property type="project" value="UniProtKB-KW"/>
</dbReference>
<evidence type="ECO:0000313" key="19">
    <source>
        <dbReference type="RefSeq" id="XP_020102374.1"/>
    </source>
</evidence>
<dbReference type="SUPFAM" id="SSF56672">
    <property type="entry name" value="DNA/RNA polymerases"/>
    <property type="match status" value="1"/>
</dbReference>
<evidence type="ECO:0000259" key="15">
    <source>
        <dbReference type="PROSITE" id="PS50158"/>
    </source>
</evidence>
<feature type="domain" description="Reverse transcriptase" evidence="16">
    <location>
        <begin position="608"/>
        <end position="787"/>
    </location>
</feature>
<keyword evidence="1" id="KW-0645">Protease</keyword>
<evidence type="ECO:0000256" key="2">
    <source>
        <dbReference type="ARBA" id="ARBA00022679"/>
    </source>
</evidence>
<dbReference type="RefSeq" id="XP_020102376.1">
    <property type="nucleotide sequence ID" value="XM_020246787.1"/>
</dbReference>
<feature type="compositionally biased region" description="Low complexity" evidence="14">
    <location>
        <begin position="257"/>
        <end position="272"/>
    </location>
</feature>
<accession>A0A6P5GAQ2</accession>
<reference evidence="17" key="1">
    <citation type="journal article" date="2015" name="Nat. Genet.">
        <title>The pineapple genome and the evolution of CAM photosynthesis.</title>
        <authorList>
            <person name="Ming R."/>
            <person name="VanBuren R."/>
            <person name="Wai C.M."/>
            <person name="Tang H."/>
            <person name="Schatz M.C."/>
            <person name="Bowers J.E."/>
            <person name="Lyons E."/>
            <person name="Wang M.L."/>
            <person name="Chen J."/>
            <person name="Biggers E."/>
            <person name="Zhang J."/>
            <person name="Huang L."/>
            <person name="Zhang L."/>
            <person name="Miao W."/>
            <person name="Zhang J."/>
            <person name="Ye Z."/>
            <person name="Miao C."/>
            <person name="Lin Z."/>
            <person name="Wang H."/>
            <person name="Zhou H."/>
            <person name="Yim W.C."/>
            <person name="Priest H.D."/>
            <person name="Zheng C."/>
            <person name="Woodhouse M."/>
            <person name="Edger P.P."/>
            <person name="Guyot R."/>
            <person name="Guo H.B."/>
            <person name="Guo H."/>
            <person name="Zheng G."/>
            <person name="Singh R."/>
            <person name="Sharma A."/>
            <person name="Min X."/>
            <person name="Zheng Y."/>
            <person name="Lee H."/>
            <person name="Gurtowski J."/>
            <person name="Sedlazeck F.J."/>
            <person name="Harkess A."/>
            <person name="McKain M.R."/>
            <person name="Liao Z."/>
            <person name="Fang J."/>
            <person name="Liu J."/>
            <person name="Zhang X."/>
            <person name="Zhang Q."/>
            <person name="Hu W."/>
            <person name="Qin Y."/>
            <person name="Wang K."/>
            <person name="Chen L.Y."/>
            <person name="Shirley N."/>
            <person name="Lin Y.R."/>
            <person name="Liu L.Y."/>
            <person name="Hernandez A.G."/>
            <person name="Wright C.L."/>
            <person name="Bulone V."/>
            <person name="Tuskan G.A."/>
            <person name="Heath K."/>
            <person name="Zee F."/>
            <person name="Moore P.H."/>
            <person name="Sunkar R."/>
            <person name="Leebens-Mack J.H."/>
            <person name="Mockler T."/>
            <person name="Bennetzen J.L."/>
            <person name="Freeling M."/>
            <person name="Sankoff D."/>
            <person name="Paterson A.H."/>
            <person name="Zhu X."/>
            <person name="Yang X."/>
            <person name="Smith J.A."/>
            <person name="Cushman J.C."/>
            <person name="Paull R.E."/>
            <person name="Yu Q."/>
        </authorList>
    </citation>
    <scope>NUCLEOTIDE SEQUENCE [LARGE SCALE GENOMIC DNA]</scope>
    <source>
        <strain evidence="17">cv. F153</strain>
    </source>
</reference>
<dbReference type="Pfam" id="PF17919">
    <property type="entry name" value="RT_RNaseH_2"/>
    <property type="match status" value="1"/>
</dbReference>
<evidence type="ECO:0000256" key="12">
    <source>
        <dbReference type="ARBA" id="ARBA00023125"/>
    </source>
</evidence>
<dbReference type="PROSITE" id="PS00141">
    <property type="entry name" value="ASP_PROTEASE"/>
    <property type="match status" value="1"/>
</dbReference>
<dbReference type="OrthoDB" id="784533at2759"/>
<evidence type="ECO:0000313" key="21">
    <source>
        <dbReference type="RefSeq" id="XP_020102376.1"/>
    </source>
</evidence>
<dbReference type="Gene3D" id="3.10.10.10">
    <property type="entry name" value="HIV Type 1 Reverse Transcriptase, subunit A, domain 1"/>
    <property type="match status" value="1"/>
</dbReference>
<evidence type="ECO:0000256" key="6">
    <source>
        <dbReference type="ARBA" id="ARBA00022759"/>
    </source>
</evidence>
<dbReference type="Pfam" id="PF00078">
    <property type="entry name" value="RVT_1"/>
    <property type="match status" value="1"/>
</dbReference>
<dbReference type="InterPro" id="IPR043502">
    <property type="entry name" value="DNA/RNA_pol_sf"/>
</dbReference>
<evidence type="ECO:0000256" key="1">
    <source>
        <dbReference type="ARBA" id="ARBA00022670"/>
    </source>
</evidence>
<feature type="compositionally biased region" description="Polar residues" evidence="14">
    <location>
        <begin position="1"/>
        <end position="13"/>
    </location>
</feature>
<dbReference type="CDD" id="cd00303">
    <property type="entry name" value="retropepsin_like"/>
    <property type="match status" value="1"/>
</dbReference>
<dbReference type="GeneID" id="109719935"/>
<protein>
    <submittedName>
        <fullName evidence="18 19">Uncharacterized protein LOC109719935</fullName>
    </submittedName>
</protein>
<evidence type="ECO:0000256" key="11">
    <source>
        <dbReference type="ARBA" id="ARBA00022918"/>
    </source>
</evidence>
<proteinExistence type="predicted"/>
<keyword evidence="3" id="KW-0548">Nucleotidyltransferase</keyword>
<feature type="region of interest" description="Disordered" evidence="14">
    <location>
        <begin position="309"/>
        <end position="328"/>
    </location>
</feature>
<dbReference type="InterPro" id="IPR001878">
    <property type="entry name" value="Znf_CCHC"/>
</dbReference>
<keyword evidence="4" id="KW-0540">Nuclease</keyword>
<keyword evidence="17" id="KW-1185">Reference proteome</keyword>
<sequence>MSRQTTTATSGSQDVPIPEVSATVTPVPPTVPPVVSGPSNFDLTALEAERARFVKVLRAFMRFNPPMFDRKEADLWIVETWLTAMEALFEDIYTLERDKVPLAAHCFEKDAQIWWQNAKKNRAPNLSPITWDEFRELLFMEYFPDSGKRKMKEDFRKLRQGNRSVREYEREFTHLVNCVPDMIHSDRDRAECFERGLRPDIFKVINALKLKTFEEVLDRALWVERGNAIARDERKSFEREREKEKGKKRTTSGAGGQSSSKRPPRYPRSQSRYQGPLRCVICGGSHRLTACTQRGGRCYRCGQPGHLSRECSTGPSSTQSAASVQSPFRQRAGLPPAMLAGRSFVPRQYETPRPAPSSRVDTPRPAPSGRVFAAQAEEPAVVDDVVAGIVLIYGTRSRALFDTGASHSFISSSFAKMHDIEISDSADAWWVYAPEHTFSVHEVCAACPVQIDDWIMPADLLVLNRMKGFDVILRMDWLTKCYATIDCKSKVITFQEPGQKEIVYRACKSSLFALTVSTSRARKLISSGCAAYLATVVETQKELPVLGDILVVREFPDVFSAELPGLPPDRKIEFVIDLVPETAPISKALYRMAPAELRELKAQLQDLMDKGFVKPSVSPWGAPVLFVKKKDGTLRLCVDYRELNKVTIKNKYPLPRIDDLFDQLQGSRVYSKIDLQSGYHQLKIKPENVHKTAFRTRHGHYEFTVMPFGLTNAPAAFMDLMNMIFKLLLDQCVVVFIDDILIFSQSNEEYEEHLRMVMQILREKQLYAKLKKCDFWLREVAFLGHVISEGGVAVDPKKVEAIKDWPRPTTVAEIRSFLGLAGYYRRFVEGFAKITTPLTRLTHKGAKYIWSEECDRSFQELKERLTLTPILALPSSGESFVVYSDASYSGLGCVLM</sequence>
<name>A0A6P5GAQ2_ANACO</name>
<dbReference type="GO" id="GO:0003964">
    <property type="term" value="F:RNA-directed DNA polymerase activity"/>
    <property type="evidence" value="ECO:0007669"/>
    <property type="project" value="UniProtKB-KW"/>
</dbReference>